<reference evidence="1" key="2">
    <citation type="submission" date="2020-09" db="EMBL/GenBank/DDBJ databases">
        <authorList>
            <person name="Sun Q."/>
            <person name="Zhou Y."/>
        </authorList>
    </citation>
    <scope>NUCLEOTIDE SEQUENCE</scope>
    <source>
        <strain evidence="1">CGMCC 1.12506</strain>
    </source>
</reference>
<proteinExistence type="predicted"/>
<organism evidence="1 2">
    <name type="scientific">Flavobacterium orientale</name>
    <dbReference type="NCBI Taxonomy" id="1756020"/>
    <lineage>
        <taxon>Bacteria</taxon>
        <taxon>Pseudomonadati</taxon>
        <taxon>Bacteroidota</taxon>
        <taxon>Flavobacteriia</taxon>
        <taxon>Flavobacteriales</taxon>
        <taxon>Flavobacteriaceae</taxon>
        <taxon>Flavobacterium</taxon>
    </lineage>
</organism>
<dbReference type="RefSeq" id="WP_188362027.1">
    <property type="nucleotide sequence ID" value="NZ_BMFG01000005.1"/>
</dbReference>
<comment type="caution">
    <text evidence="1">The sequence shown here is derived from an EMBL/GenBank/DDBJ whole genome shotgun (WGS) entry which is preliminary data.</text>
</comment>
<accession>A0A916Y2J7</accession>
<name>A0A916Y2J7_9FLAO</name>
<keyword evidence="2" id="KW-1185">Reference proteome</keyword>
<evidence type="ECO:0000313" key="2">
    <source>
        <dbReference type="Proteomes" id="UP000625735"/>
    </source>
</evidence>
<evidence type="ECO:0000313" key="1">
    <source>
        <dbReference type="EMBL" id="GGD26510.1"/>
    </source>
</evidence>
<protein>
    <submittedName>
        <fullName evidence="1">Uncharacterized protein</fullName>
    </submittedName>
</protein>
<gene>
    <name evidence="1" type="ORF">GCM10011343_15910</name>
</gene>
<sequence length="55" mass="6543">MTESSDVAYRDLAFRKILDDVMSKQRKNELDLDRLFAKDDAFYQAFFDTMKRMVG</sequence>
<reference evidence="1" key="1">
    <citation type="journal article" date="2014" name="Int. J. Syst. Evol. Microbiol.">
        <title>Complete genome sequence of Corynebacterium casei LMG S-19264T (=DSM 44701T), isolated from a smear-ripened cheese.</title>
        <authorList>
            <consortium name="US DOE Joint Genome Institute (JGI-PGF)"/>
            <person name="Walter F."/>
            <person name="Albersmeier A."/>
            <person name="Kalinowski J."/>
            <person name="Ruckert C."/>
        </authorList>
    </citation>
    <scope>NUCLEOTIDE SEQUENCE</scope>
    <source>
        <strain evidence="1">CGMCC 1.12506</strain>
    </source>
</reference>
<dbReference type="EMBL" id="BMFG01000005">
    <property type="protein sequence ID" value="GGD26510.1"/>
    <property type="molecule type" value="Genomic_DNA"/>
</dbReference>
<dbReference type="AlphaFoldDB" id="A0A916Y2J7"/>
<dbReference type="Proteomes" id="UP000625735">
    <property type="component" value="Unassembled WGS sequence"/>
</dbReference>